<evidence type="ECO:0000313" key="2">
    <source>
        <dbReference type="Proteomes" id="UP000020938"/>
    </source>
</evidence>
<dbReference type="PATRIC" id="fig|1339314.3.peg.2408"/>
<dbReference type="Proteomes" id="UP000020938">
    <property type="component" value="Unassembled WGS sequence"/>
</dbReference>
<accession>A0A016BY35</accession>
<gene>
    <name evidence="1" type="ORF">M123_2202</name>
</gene>
<proteinExistence type="predicted"/>
<evidence type="ECO:0000313" key="1">
    <source>
        <dbReference type="EMBL" id="EXZ73597.1"/>
    </source>
</evidence>
<name>A0A016BY35_BACFG</name>
<dbReference type="Pfam" id="PF20558">
    <property type="entry name" value="DUF6769"/>
    <property type="match status" value="1"/>
</dbReference>
<protein>
    <submittedName>
        <fullName evidence="1">Uncharacterized protein</fullName>
    </submittedName>
</protein>
<organism evidence="1 2">
    <name type="scientific">Bacteroides fragilis str. 3976T8</name>
    <dbReference type="NCBI Taxonomy" id="1339314"/>
    <lineage>
        <taxon>Bacteria</taxon>
        <taxon>Pseudomonadati</taxon>
        <taxon>Bacteroidota</taxon>
        <taxon>Bacteroidia</taxon>
        <taxon>Bacteroidales</taxon>
        <taxon>Bacteroidaceae</taxon>
        <taxon>Bacteroides</taxon>
    </lineage>
</organism>
<dbReference type="EMBL" id="JGDS01000050">
    <property type="protein sequence ID" value="EXZ73597.1"/>
    <property type="molecule type" value="Genomic_DNA"/>
</dbReference>
<comment type="caution">
    <text evidence="1">The sequence shown here is derived from an EMBL/GenBank/DDBJ whole genome shotgun (WGS) entry which is preliminary data.</text>
</comment>
<dbReference type="AlphaFoldDB" id="A0A016BY35"/>
<dbReference type="InterPro" id="IPR046660">
    <property type="entry name" value="DUF6769"/>
</dbReference>
<sequence>MFATWLQEIYSIFVPKVKTKQMKRIFFVYPLAIATLFLIVLSAIPHHHHKEMMCTVMELCEQDDIYNDGHTDHEAGQDAHNENTCVSQAGYIFPSSVDKSNLHDGSLMNIHLPVLYLFADILTIHFDIPIPENTYDRYVVSYTSVVLGESSGLRAPPCFFLLSIYCRVYNTVISAILSGNCNQLSPIFIF</sequence>
<reference evidence="1 2" key="1">
    <citation type="submission" date="2014-02" db="EMBL/GenBank/DDBJ databases">
        <authorList>
            <person name="Sears C."/>
            <person name="Carroll K."/>
            <person name="Sack B.R."/>
            <person name="Qadri F."/>
            <person name="Myers L.L."/>
            <person name="Chung G.-T."/>
            <person name="Escheverria P."/>
            <person name="Fraser C.M."/>
            <person name="Sadzewicz L."/>
            <person name="Shefchek K.A."/>
            <person name="Tallon L."/>
            <person name="Das S.P."/>
            <person name="Daugherty S."/>
            <person name="Mongodin E.F."/>
        </authorList>
    </citation>
    <scope>NUCLEOTIDE SEQUENCE [LARGE SCALE GENOMIC DNA]</scope>
    <source>
        <strain evidence="1 2">3976T8</strain>
    </source>
</reference>